<sequence>MYLYGKTTLFLLLILLLGGCGSNTSITYVHGLPQSESPALTEFLEHLITSFDDSKLYNKDGQFIFSKGNLVERQNSVHYYHYTENQLLTFYDPLFKTNNYSLKLNELRNSDDLLELRQPLENTEAYSLPRIKINTNNQLKIETSYNQATFDLSKVLEDYKIANDTQLIVNIIAVSEENILLTLNTSLTSGISTYLFIDQRLSDYTVTQFHQEDPQQVIQEKLTPYYDLFPTVNEYRSVLGSTIVNTETNEAFPLQEEDLLSVDGKYVYLGGEMKKPSEDLEDGTQRIQTIENYAKGNEVYEEDFHIDYGQISDQLDFDTKNIITADIVYFNADYVVLDLLYAGRFVGHGGSTNVLIDLQKEENPTAYLVDLGLQ</sequence>
<dbReference type="RefSeq" id="WP_153406025.1">
    <property type="nucleotide sequence ID" value="NZ_ML762439.1"/>
</dbReference>
<keyword evidence="2" id="KW-1185">Reference proteome</keyword>
<evidence type="ECO:0000313" key="1">
    <source>
        <dbReference type="EMBL" id="KAB8128321.1"/>
    </source>
</evidence>
<evidence type="ECO:0000313" key="2">
    <source>
        <dbReference type="Proteomes" id="UP000480246"/>
    </source>
</evidence>
<dbReference type="PROSITE" id="PS51257">
    <property type="entry name" value="PROKAR_LIPOPROTEIN"/>
    <property type="match status" value="1"/>
</dbReference>
<name>A0A7C8GRR9_9BACI</name>
<dbReference type="EMBL" id="WEID01000083">
    <property type="protein sequence ID" value="KAB8128321.1"/>
    <property type="molecule type" value="Genomic_DNA"/>
</dbReference>
<proteinExistence type="predicted"/>
<dbReference type="Proteomes" id="UP000480246">
    <property type="component" value="Unassembled WGS sequence"/>
</dbReference>
<dbReference type="AlphaFoldDB" id="A0A7C8GRR9"/>
<gene>
    <name evidence="1" type="ORF">F9U64_16645</name>
</gene>
<dbReference type="OrthoDB" id="2936477at2"/>
<organism evidence="1 2">
    <name type="scientific">Gracilibacillus oryzae</name>
    <dbReference type="NCBI Taxonomy" id="1672701"/>
    <lineage>
        <taxon>Bacteria</taxon>
        <taxon>Bacillati</taxon>
        <taxon>Bacillota</taxon>
        <taxon>Bacilli</taxon>
        <taxon>Bacillales</taxon>
        <taxon>Bacillaceae</taxon>
        <taxon>Gracilibacillus</taxon>
    </lineage>
</organism>
<reference evidence="1 2" key="1">
    <citation type="submission" date="2019-10" db="EMBL/GenBank/DDBJ databases">
        <title>Gracilibacillus sp. nov. isolated from rice seeds.</title>
        <authorList>
            <person name="He S."/>
        </authorList>
    </citation>
    <scope>NUCLEOTIDE SEQUENCE [LARGE SCALE GENOMIC DNA]</scope>
    <source>
        <strain evidence="1 2">TD8</strain>
    </source>
</reference>
<comment type="caution">
    <text evidence="1">The sequence shown here is derived from an EMBL/GenBank/DDBJ whole genome shotgun (WGS) entry which is preliminary data.</text>
</comment>
<accession>A0A7C8GRR9</accession>
<protein>
    <submittedName>
        <fullName evidence="1">Uncharacterized protein</fullName>
    </submittedName>
</protein>